<feature type="transmembrane region" description="Helical" evidence="7">
    <location>
        <begin position="186"/>
        <end position="204"/>
    </location>
</feature>
<feature type="transmembrane region" description="Helical" evidence="7">
    <location>
        <begin position="322"/>
        <end position="340"/>
    </location>
</feature>
<dbReference type="GeneID" id="36594834"/>
<feature type="transmembrane region" description="Helical" evidence="7">
    <location>
        <begin position="123"/>
        <end position="141"/>
    </location>
</feature>
<feature type="transmembrane region" description="Helical" evidence="7">
    <location>
        <begin position="423"/>
        <end position="448"/>
    </location>
</feature>
<gene>
    <name evidence="8" type="ORF">K444DRAFT_662855</name>
</gene>
<keyword evidence="5 7" id="KW-1133">Transmembrane helix</keyword>
<evidence type="ECO:0000256" key="7">
    <source>
        <dbReference type="SAM" id="Phobius"/>
    </source>
</evidence>
<dbReference type="InParanoid" id="A0A2J6TCX3"/>
<evidence type="ECO:0000256" key="6">
    <source>
        <dbReference type="ARBA" id="ARBA00023136"/>
    </source>
</evidence>
<dbReference type="Proteomes" id="UP000235371">
    <property type="component" value="Unassembled WGS sequence"/>
</dbReference>
<dbReference type="InterPro" id="IPR003370">
    <property type="entry name" value="Chromate_transpt"/>
</dbReference>
<dbReference type="Pfam" id="PF02417">
    <property type="entry name" value="Chromate_transp"/>
    <property type="match status" value="2"/>
</dbReference>
<dbReference type="OrthoDB" id="2160638at2759"/>
<evidence type="ECO:0000313" key="9">
    <source>
        <dbReference type="Proteomes" id="UP000235371"/>
    </source>
</evidence>
<keyword evidence="6 7" id="KW-0472">Membrane</keyword>
<dbReference type="RefSeq" id="XP_024737763.1">
    <property type="nucleotide sequence ID" value="XM_024886757.1"/>
</dbReference>
<accession>A0A2J6TCX3</accession>
<dbReference type="PANTHER" id="PTHR33567">
    <property type="entry name" value="CHROMATE ION TRANSPORTER (EUROFUNG)"/>
    <property type="match status" value="1"/>
</dbReference>
<dbReference type="GO" id="GO:0005886">
    <property type="term" value="C:plasma membrane"/>
    <property type="evidence" value="ECO:0007669"/>
    <property type="project" value="UniProtKB-SubCell"/>
</dbReference>
<evidence type="ECO:0008006" key="10">
    <source>
        <dbReference type="Google" id="ProtNLM"/>
    </source>
</evidence>
<keyword evidence="3" id="KW-1003">Cell membrane</keyword>
<evidence type="ECO:0000256" key="4">
    <source>
        <dbReference type="ARBA" id="ARBA00022692"/>
    </source>
</evidence>
<proteinExistence type="inferred from homology"/>
<feature type="transmembrane region" description="Helical" evidence="7">
    <location>
        <begin position="460"/>
        <end position="480"/>
    </location>
</feature>
<dbReference type="PANTHER" id="PTHR33567:SF3">
    <property type="entry name" value="CHROMATE ION TRANSPORTER (EUROFUNG)"/>
    <property type="match status" value="1"/>
</dbReference>
<name>A0A2J6TCX3_9HELO</name>
<dbReference type="AlphaFoldDB" id="A0A2J6TCX3"/>
<feature type="transmembrane region" description="Helical" evidence="7">
    <location>
        <begin position="521"/>
        <end position="537"/>
    </location>
</feature>
<evidence type="ECO:0000313" key="8">
    <source>
        <dbReference type="EMBL" id="PMD60859.1"/>
    </source>
</evidence>
<reference evidence="8 9" key="1">
    <citation type="submission" date="2016-04" db="EMBL/GenBank/DDBJ databases">
        <title>A degradative enzymes factory behind the ericoid mycorrhizal symbiosis.</title>
        <authorList>
            <consortium name="DOE Joint Genome Institute"/>
            <person name="Martino E."/>
            <person name="Morin E."/>
            <person name="Grelet G."/>
            <person name="Kuo A."/>
            <person name="Kohler A."/>
            <person name="Daghino S."/>
            <person name="Barry K."/>
            <person name="Choi C."/>
            <person name="Cichocki N."/>
            <person name="Clum A."/>
            <person name="Copeland A."/>
            <person name="Hainaut M."/>
            <person name="Haridas S."/>
            <person name="Labutti K."/>
            <person name="Lindquist E."/>
            <person name="Lipzen A."/>
            <person name="Khouja H.-R."/>
            <person name="Murat C."/>
            <person name="Ohm R."/>
            <person name="Olson A."/>
            <person name="Spatafora J."/>
            <person name="Veneault-Fourrey C."/>
            <person name="Henrissat B."/>
            <person name="Grigoriev I."/>
            <person name="Martin F."/>
            <person name="Perotto S."/>
        </authorList>
    </citation>
    <scope>NUCLEOTIDE SEQUENCE [LARGE SCALE GENOMIC DNA]</scope>
    <source>
        <strain evidence="8 9">E</strain>
    </source>
</reference>
<organism evidence="8 9">
    <name type="scientific">Hyaloscypha bicolor E</name>
    <dbReference type="NCBI Taxonomy" id="1095630"/>
    <lineage>
        <taxon>Eukaryota</taxon>
        <taxon>Fungi</taxon>
        <taxon>Dikarya</taxon>
        <taxon>Ascomycota</taxon>
        <taxon>Pezizomycotina</taxon>
        <taxon>Leotiomycetes</taxon>
        <taxon>Helotiales</taxon>
        <taxon>Hyaloscyphaceae</taxon>
        <taxon>Hyaloscypha</taxon>
        <taxon>Hyaloscypha bicolor</taxon>
    </lineage>
</organism>
<evidence type="ECO:0000256" key="3">
    <source>
        <dbReference type="ARBA" id="ARBA00022475"/>
    </source>
</evidence>
<feature type="transmembrane region" description="Helical" evidence="7">
    <location>
        <begin position="352"/>
        <end position="377"/>
    </location>
</feature>
<sequence>MVSSQSSSHDKVLLCLMESCWQLESINMDFSKDCSNPQKVDSAAIWERTKDVFTRNWYLGVTAFGGPPVHFQILHKKFVEKNEWVDEQLYQEIFALSQALPGPASTKMLFCINYIHGGLMARLGAFFLWCLPGAIGMYALSLGVSRIGDTLPAPVYALLSGINAATVGIIALAAVQLADKAITDKLTCALVFLGGVSGMLYTALWFFPVLMLASGLATLVWDFKWLHRIFKPLWRKRSRSRRTNKRTPGGGQTGASPLENFQEISLHHRHNAATDHQEVALSSLEAGSATATERPDPIADSEISDRIVPSNIQLNLITWKTGIYIITSFIVSFIAIMIIRDLLKTPPRGVSLFANLYLAGTIIFGGGPMVIPLLREYIVAEGWVSPRDFLLGLALIQSFPGPNFNFAVYLGSLATAQTSLPSLAGAIIAFLGIFTPGIIILTGVMGLWKVLRPRRWLFSVLRGVNAGAVGLVFTAVYKLWQIGFVDAKNQSGSPLGRDPWWVAITATSFVGGAWFGLKAPLAILLGGVMGMAWYAVVKA</sequence>
<keyword evidence="9" id="KW-1185">Reference proteome</keyword>
<dbReference type="EMBL" id="KZ613787">
    <property type="protein sequence ID" value="PMD60859.1"/>
    <property type="molecule type" value="Genomic_DNA"/>
</dbReference>
<feature type="transmembrane region" description="Helical" evidence="7">
    <location>
        <begin position="153"/>
        <end position="174"/>
    </location>
</feature>
<evidence type="ECO:0000256" key="2">
    <source>
        <dbReference type="ARBA" id="ARBA00005262"/>
    </source>
</evidence>
<evidence type="ECO:0000256" key="5">
    <source>
        <dbReference type="ARBA" id="ARBA00022989"/>
    </source>
</evidence>
<evidence type="ECO:0000256" key="1">
    <source>
        <dbReference type="ARBA" id="ARBA00004651"/>
    </source>
</evidence>
<dbReference type="STRING" id="1095630.A0A2J6TCX3"/>
<protein>
    <recommendedName>
        <fullName evidence="10">Chromate ion transporter</fullName>
    </recommendedName>
</protein>
<comment type="subcellular location">
    <subcellularLocation>
        <location evidence="1">Cell membrane</location>
        <topology evidence="1">Multi-pass membrane protein</topology>
    </subcellularLocation>
</comment>
<keyword evidence="4 7" id="KW-0812">Transmembrane</keyword>
<dbReference type="GO" id="GO:0015109">
    <property type="term" value="F:chromate transmembrane transporter activity"/>
    <property type="evidence" value="ECO:0007669"/>
    <property type="project" value="InterPro"/>
</dbReference>
<feature type="transmembrane region" description="Helical" evidence="7">
    <location>
        <begin position="389"/>
        <end position="411"/>
    </location>
</feature>
<comment type="similarity">
    <text evidence="2">Belongs to the chromate ion transporter (CHR) (TC 2.A.51) family.</text>
</comment>